<keyword evidence="3 6" id="KW-0808">Transferase</keyword>
<dbReference type="InterPro" id="IPR037157">
    <property type="entry name" value="Acetyltransf_C_sf"/>
</dbReference>
<keyword evidence="5 6" id="KW-0012">Acyltransferase</keyword>
<dbReference type="PIRSF" id="PIRSF000456">
    <property type="entry name" value="UDP-GlcNAc_acltr"/>
    <property type="match status" value="1"/>
</dbReference>
<dbReference type="RefSeq" id="WP_273639240.1">
    <property type="nucleotide sequence ID" value="NZ_JAQQXP010000001.1"/>
</dbReference>
<comment type="caution">
    <text evidence="8">The sequence shown here is derived from an EMBL/GenBank/DDBJ whole genome shotgun (WGS) entry which is preliminary data.</text>
</comment>
<comment type="subcellular location">
    <subcellularLocation>
        <location evidence="6">Cytoplasm</location>
    </subcellularLocation>
</comment>
<comment type="catalytic activity">
    <reaction evidence="6">
        <text>a (3R)-hydroxyacyl-[ACP] + UDP-N-acetyl-alpha-D-glucosamine = a UDP-3-O-[(3R)-3-hydroxyacyl]-N-acetyl-alpha-D-glucosamine + holo-[ACP]</text>
        <dbReference type="Rhea" id="RHEA:67812"/>
        <dbReference type="Rhea" id="RHEA-COMP:9685"/>
        <dbReference type="Rhea" id="RHEA-COMP:9945"/>
        <dbReference type="ChEBI" id="CHEBI:57705"/>
        <dbReference type="ChEBI" id="CHEBI:64479"/>
        <dbReference type="ChEBI" id="CHEBI:78827"/>
        <dbReference type="ChEBI" id="CHEBI:173225"/>
        <dbReference type="EC" id="2.3.1.129"/>
    </reaction>
</comment>
<dbReference type="PANTHER" id="PTHR43480:SF1">
    <property type="entry name" value="ACYL-[ACYL-CARRIER-PROTEIN]--UDP-N-ACETYLGLUCOSAMINE O-ACYLTRANSFERASE, MITOCHONDRIAL-RELATED"/>
    <property type="match status" value="1"/>
</dbReference>
<dbReference type="Proteomes" id="UP001218788">
    <property type="component" value="Unassembled WGS sequence"/>
</dbReference>
<evidence type="ECO:0000256" key="6">
    <source>
        <dbReference type="HAMAP-Rule" id="MF_00387"/>
    </source>
</evidence>
<dbReference type="EMBL" id="JAQQXP010000001">
    <property type="protein sequence ID" value="MDC8830414.1"/>
    <property type="molecule type" value="Genomic_DNA"/>
</dbReference>
<dbReference type="Pfam" id="PF13720">
    <property type="entry name" value="Acetyltransf_11"/>
    <property type="match status" value="1"/>
</dbReference>
<dbReference type="NCBIfam" id="TIGR01852">
    <property type="entry name" value="lipid_A_lpxA"/>
    <property type="match status" value="1"/>
</dbReference>
<evidence type="ECO:0000256" key="1">
    <source>
        <dbReference type="ARBA" id="ARBA00022516"/>
    </source>
</evidence>
<dbReference type="PANTHER" id="PTHR43480">
    <property type="entry name" value="ACYL-[ACYL-CARRIER-PROTEIN]--UDP-N-ACETYLGLUCOSAMINE O-ACYLTRANSFERASE"/>
    <property type="match status" value="1"/>
</dbReference>
<name>A0ABT5L068_9ALTE</name>
<proteinExistence type="inferred from homology"/>
<dbReference type="Gene3D" id="1.20.1180.10">
    <property type="entry name" value="Udp N-acetylglucosamine O-acyltransferase, C-terminal domain"/>
    <property type="match status" value="1"/>
</dbReference>
<keyword evidence="4 6" id="KW-0443">Lipid metabolism</keyword>
<dbReference type="EC" id="2.3.1.129" evidence="6"/>
<comment type="function">
    <text evidence="6">Involved in the biosynthesis of lipid A, a phosphorylated glycolipid that anchors the lipopolysaccharide to the outer membrane of the cell.</text>
</comment>
<evidence type="ECO:0000256" key="2">
    <source>
        <dbReference type="ARBA" id="ARBA00022556"/>
    </source>
</evidence>
<protein>
    <recommendedName>
        <fullName evidence="6">Acyl-[acyl-carrier-protein]--UDP-N-acetylglucosamine O-acyltransferase</fullName>
        <shortName evidence="6">UDP-N-acetylglucosamine acyltransferase</shortName>
        <ecNumber evidence="6">2.3.1.129</ecNumber>
    </recommendedName>
</protein>
<comment type="similarity">
    <text evidence="6">Belongs to the transferase hexapeptide repeat family. LpxA subfamily.</text>
</comment>
<dbReference type="Gene3D" id="2.160.10.10">
    <property type="entry name" value="Hexapeptide repeat proteins"/>
    <property type="match status" value="1"/>
</dbReference>
<keyword evidence="6" id="KW-0677">Repeat</keyword>
<comment type="subunit">
    <text evidence="6">Homotrimer.</text>
</comment>
<reference evidence="8 9" key="1">
    <citation type="submission" date="2022-10" db="EMBL/GenBank/DDBJ databases">
        <title>Alteromonas sp. chi3 Genome sequencing.</title>
        <authorList>
            <person name="Park S."/>
        </authorList>
    </citation>
    <scope>NUCLEOTIDE SEQUENCE [LARGE SCALE GENOMIC DNA]</scope>
    <source>
        <strain evidence="9">chi3</strain>
    </source>
</reference>
<keyword evidence="6" id="KW-0963">Cytoplasm</keyword>
<dbReference type="InterPro" id="IPR001451">
    <property type="entry name" value="Hexapep"/>
</dbReference>
<sequence length="256" mass="27463">MIHESAVISPNATIGENVTVGPFSIVGDNVVIGDNCRLESHVVVKGPTRIGSGNHFYQFTSIGEDCQDKKYAGELTELVIGDNNVFREGVTVHRGTVQDQGITRIGSGNLLMVNAHVAHDCVIGDNTILANNVAVAGHVEIGDHAILGGTTAVHQFCKIGKHAFTGGGAIVLRDIPPFVMVSGTKHVPQGINSEGLRRRGYSKETIMAIKRAYKVIYRDNNTIGEAVTKLKDMATEHDEIALLVNFLTGSERGIVR</sequence>
<keyword evidence="1 6" id="KW-0444">Lipid biosynthesis</keyword>
<dbReference type="InterPro" id="IPR010137">
    <property type="entry name" value="Lipid_A_LpxA"/>
</dbReference>
<gene>
    <name evidence="6 8" type="primary">lpxA</name>
    <name evidence="8" type="ORF">OIK42_06500</name>
</gene>
<comment type="pathway">
    <text evidence="6">Glycolipid biosynthesis; lipid IV(A) biosynthesis; lipid IV(A) from (3R)-3-hydroxytetradecanoyl-[acyl-carrier-protein] and UDP-N-acetyl-alpha-D-glucosamine: step 1/6.</text>
</comment>
<organism evidence="8 9">
    <name type="scientific">Alteromonas gilva</name>
    <dbReference type="NCBI Taxonomy" id="2987522"/>
    <lineage>
        <taxon>Bacteria</taxon>
        <taxon>Pseudomonadati</taxon>
        <taxon>Pseudomonadota</taxon>
        <taxon>Gammaproteobacteria</taxon>
        <taxon>Alteromonadales</taxon>
        <taxon>Alteromonadaceae</taxon>
        <taxon>Alteromonas/Salinimonas group</taxon>
        <taxon>Alteromonas</taxon>
    </lineage>
</organism>
<feature type="domain" description="UDP N-acetylglucosamine O-acyltransferase C-terminal" evidence="7">
    <location>
        <begin position="174"/>
        <end position="255"/>
    </location>
</feature>
<evidence type="ECO:0000256" key="3">
    <source>
        <dbReference type="ARBA" id="ARBA00022679"/>
    </source>
</evidence>
<dbReference type="Pfam" id="PF00132">
    <property type="entry name" value="Hexapep"/>
    <property type="match status" value="2"/>
</dbReference>
<keyword evidence="2 6" id="KW-0441">Lipid A biosynthesis</keyword>
<evidence type="ECO:0000256" key="4">
    <source>
        <dbReference type="ARBA" id="ARBA00023098"/>
    </source>
</evidence>
<evidence type="ECO:0000313" key="9">
    <source>
        <dbReference type="Proteomes" id="UP001218788"/>
    </source>
</evidence>
<keyword evidence="9" id="KW-1185">Reference proteome</keyword>
<dbReference type="InterPro" id="IPR029098">
    <property type="entry name" value="Acetyltransf_C"/>
</dbReference>
<dbReference type="SUPFAM" id="SSF51161">
    <property type="entry name" value="Trimeric LpxA-like enzymes"/>
    <property type="match status" value="1"/>
</dbReference>
<evidence type="ECO:0000259" key="7">
    <source>
        <dbReference type="Pfam" id="PF13720"/>
    </source>
</evidence>
<dbReference type="HAMAP" id="MF_00387">
    <property type="entry name" value="LpxA"/>
    <property type="match status" value="1"/>
</dbReference>
<dbReference type="GO" id="GO:0008780">
    <property type="term" value="F:acyl-[acyl-carrier-protein]-UDP-N-acetylglucosamine O-acyltransferase activity"/>
    <property type="evidence" value="ECO:0007669"/>
    <property type="project" value="UniProtKB-EC"/>
</dbReference>
<dbReference type="CDD" id="cd03351">
    <property type="entry name" value="LbH_UDP-GlcNAc_AT"/>
    <property type="match status" value="1"/>
</dbReference>
<dbReference type="NCBIfam" id="NF003657">
    <property type="entry name" value="PRK05289.1"/>
    <property type="match status" value="1"/>
</dbReference>
<dbReference type="InterPro" id="IPR011004">
    <property type="entry name" value="Trimer_LpxA-like_sf"/>
</dbReference>
<accession>A0ABT5L068</accession>
<evidence type="ECO:0000256" key="5">
    <source>
        <dbReference type="ARBA" id="ARBA00023315"/>
    </source>
</evidence>
<evidence type="ECO:0000313" key="8">
    <source>
        <dbReference type="EMBL" id="MDC8830414.1"/>
    </source>
</evidence>